<accession>A0A9Q0MSU0</accession>
<dbReference type="Gene3D" id="3.40.1800.20">
    <property type="match status" value="1"/>
</dbReference>
<dbReference type="GO" id="GO:0008270">
    <property type="term" value="F:zinc ion binding"/>
    <property type="evidence" value="ECO:0007669"/>
    <property type="project" value="UniProtKB-UniRule"/>
</dbReference>
<name>A0A9Q0MSU0_9DIPT</name>
<evidence type="ECO:0000256" key="1">
    <source>
        <dbReference type="PROSITE-ProRule" id="PRU01263"/>
    </source>
</evidence>
<keyword evidence="1" id="KW-0479">Metal-binding</keyword>
<dbReference type="PROSITE" id="PS51915">
    <property type="entry name" value="ZAD"/>
    <property type="match status" value="1"/>
</dbReference>
<keyword evidence="1" id="KW-0862">Zinc</keyword>
<keyword evidence="1" id="KW-0863">Zinc-finger</keyword>
<dbReference type="SUPFAM" id="SSF57716">
    <property type="entry name" value="Glucocorticoid receptor-like (DNA-binding domain)"/>
    <property type="match status" value="1"/>
</dbReference>
<dbReference type="Proteomes" id="UP001151699">
    <property type="component" value="Chromosome X"/>
</dbReference>
<comment type="caution">
    <text evidence="3">The sequence shown here is derived from an EMBL/GenBank/DDBJ whole genome shotgun (WGS) entry which is preliminary data.</text>
</comment>
<feature type="binding site" evidence="1">
    <location>
        <position position="63"/>
    </location>
    <ligand>
        <name>Zn(2+)</name>
        <dbReference type="ChEBI" id="CHEBI:29105"/>
    </ligand>
</feature>
<evidence type="ECO:0000313" key="4">
    <source>
        <dbReference type="Proteomes" id="UP001151699"/>
    </source>
</evidence>
<proteinExistence type="predicted"/>
<organism evidence="3 4">
    <name type="scientific">Pseudolycoriella hygida</name>
    <dbReference type="NCBI Taxonomy" id="35572"/>
    <lineage>
        <taxon>Eukaryota</taxon>
        <taxon>Metazoa</taxon>
        <taxon>Ecdysozoa</taxon>
        <taxon>Arthropoda</taxon>
        <taxon>Hexapoda</taxon>
        <taxon>Insecta</taxon>
        <taxon>Pterygota</taxon>
        <taxon>Neoptera</taxon>
        <taxon>Endopterygota</taxon>
        <taxon>Diptera</taxon>
        <taxon>Nematocera</taxon>
        <taxon>Sciaroidea</taxon>
        <taxon>Sciaridae</taxon>
        <taxon>Pseudolycoriella</taxon>
    </lineage>
</organism>
<dbReference type="OrthoDB" id="6600346at2759"/>
<dbReference type="PANTHER" id="PTHR39942">
    <property type="entry name" value="BCDNA.LD26519-RELATED"/>
    <property type="match status" value="1"/>
</dbReference>
<dbReference type="InterPro" id="IPR012934">
    <property type="entry name" value="Znf_AD"/>
</dbReference>
<keyword evidence="4" id="KW-1185">Reference proteome</keyword>
<dbReference type="SMART" id="SM00868">
    <property type="entry name" value="zf-AD"/>
    <property type="match status" value="1"/>
</dbReference>
<dbReference type="AlphaFoldDB" id="A0A9Q0MSU0"/>
<feature type="binding site" evidence="1">
    <location>
        <position position="17"/>
    </location>
    <ligand>
        <name>Zn(2+)</name>
        <dbReference type="ChEBI" id="CHEBI:29105"/>
    </ligand>
</feature>
<dbReference type="EMBL" id="WJQU01000003">
    <property type="protein sequence ID" value="KAJ6637343.1"/>
    <property type="molecule type" value="Genomic_DNA"/>
</dbReference>
<dbReference type="PANTHER" id="PTHR39942:SF1">
    <property type="entry name" value="BCDNA.LD26519-RELATED"/>
    <property type="match status" value="1"/>
</dbReference>
<feature type="binding site" evidence="1">
    <location>
        <position position="60"/>
    </location>
    <ligand>
        <name>Zn(2+)</name>
        <dbReference type="ChEBI" id="CHEBI:29105"/>
    </ligand>
</feature>
<feature type="binding site" evidence="1">
    <location>
        <position position="14"/>
    </location>
    <ligand>
        <name>Zn(2+)</name>
        <dbReference type="ChEBI" id="CHEBI:29105"/>
    </ligand>
</feature>
<protein>
    <recommendedName>
        <fullName evidence="2">ZAD domain-containing protein</fullName>
    </recommendedName>
</protein>
<evidence type="ECO:0000259" key="2">
    <source>
        <dbReference type="PROSITE" id="PS51915"/>
    </source>
</evidence>
<feature type="non-terminal residue" evidence="3">
    <location>
        <position position="95"/>
    </location>
</feature>
<sequence>MGSLDKACIAGFLCRLCSEMHRTVIHIYGDKGRSLGLAQKINDYLPVTITPTDPLPKTICESCMGRVEQHHDLMIKMSKSRVHFTQLRQVRMHIH</sequence>
<evidence type="ECO:0000313" key="3">
    <source>
        <dbReference type="EMBL" id="KAJ6637343.1"/>
    </source>
</evidence>
<dbReference type="Pfam" id="PF07776">
    <property type="entry name" value="zf-AD"/>
    <property type="match status" value="1"/>
</dbReference>
<dbReference type="GO" id="GO:0005634">
    <property type="term" value="C:nucleus"/>
    <property type="evidence" value="ECO:0007669"/>
    <property type="project" value="InterPro"/>
</dbReference>
<feature type="domain" description="ZAD" evidence="2">
    <location>
        <begin position="12"/>
        <end position="87"/>
    </location>
</feature>
<reference evidence="3" key="1">
    <citation type="submission" date="2022-07" db="EMBL/GenBank/DDBJ databases">
        <authorList>
            <person name="Trinca V."/>
            <person name="Uliana J.V.C."/>
            <person name="Torres T.T."/>
            <person name="Ward R.J."/>
            <person name="Monesi N."/>
        </authorList>
    </citation>
    <scope>NUCLEOTIDE SEQUENCE</scope>
    <source>
        <strain evidence="3">HSMRA1968</strain>
        <tissue evidence="3">Whole embryos</tissue>
    </source>
</reference>
<gene>
    <name evidence="3" type="ORF">Bhyg_10073</name>
</gene>